<evidence type="ECO:0000256" key="3">
    <source>
        <dbReference type="ARBA" id="ARBA00022448"/>
    </source>
</evidence>
<dbReference type="GO" id="GO:0034220">
    <property type="term" value="P:monoatomic ion transmembrane transport"/>
    <property type="evidence" value="ECO:0007669"/>
    <property type="project" value="UniProtKB-KW"/>
</dbReference>
<sequence length="449" mass="52166">MLNVPFLSDFIQKHITKQAVADSVDYLNYYVTALLLAFFAFATSAKQYFGSPIQCWVPSEFKGGWEKYAEDYCFIANSYYIPFDSDIPKDHKLRQDQISYYRWVPIVLALQSAMFFLPNFFWNKFHKQCAINPDAFLREGEKVNALSGDTRDKELQSLAEFFMDTVSTFGRAGTKNRVGIRLRSGYNAMFLYLFTKTLYVANLVGQIILLNHFLGEDFLQWGYRTSLDIIHGNEWQETPVFPRVIMCDFKIRVIGSVQNWSVQCVIMLNLINEKLYLFLYYWLLILMTVTLANFMYYIVMFTIPQLRASLVLFNITEAGESRKRQQKDGLNRCVRECLHPDGVLLLQFLREHVGGRLTFELTNKIVGMYVNNGTNSDNDSDSTPRKLSYTPPNGKRYRPLTYQSYGPPPTSKDFDSMLDEHNKAYETAPALEDFIDEGTMRIRDKHHQV</sequence>
<reference evidence="14 15" key="1">
    <citation type="journal article" date="2017" name="Curr. Biol.">
        <title>Genome architecture and evolution of a unichromosomal asexual nematode.</title>
        <authorList>
            <person name="Fradin H."/>
            <person name="Zegar C."/>
            <person name="Gutwein M."/>
            <person name="Lucas J."/>
            <person name="Kovtun M."/>
            <person name="Corcoran D."/>
            <person name="Baugh L.R."/>
            <person name="Kiontke K."/>
            <person name="Gunsalus K."/>
            <person name="Fitch D.H."/>
            <person name="Piano F."/>
        </authorList>
    </citation>
    <scope>NUCLEOTIDE SEQUENCE [LARGE SCALE GENOMIC DNA]</scope>
    <source>
        <strain evidence="14">PF1309</strain>
    </source>
</reference>
<proteinExistence type="inferred from homology"/>
<dbReference type="GO" id="GO:0005243">
    <property type="term" value="F:gap junction channel activity"/>
    <property type="evidence" value="ECO:0007669"/>
    <property type="project" value="TreeGrafter"/>
</dbReference>
<dbReference type="PANTHER" id="PTHR11893">
    <property type="entry name" value="INNEXIN"/>
    <property type="match status" value="1"/>
</dbReference>
<dbReference type="AlphaFoldDB" id="A0A2A2LQG9"/>
<keyword evidence="3 12" id="KW-0813">Transport</keyword>
<protein>
    <recommendedName>
        <fullName evidence="12">Innexin</fullName>
    </recommendedName>
</protein>
<dbReference type="PRINTS" id="PR01262">
    <property type="entry name" value="INNEXIN"/>
</dbReference>
<evidence type="ECO:0000256" key="8">
    <source>
        <dbReference type="ARBA" id="ARBA00022989"/>
    </source>
</evidence>
<feature type="transmembrane region" description="Helical" evidence="12">
    <location>
        <begin position="27"/>
        <end position="49"/>
    </location>
</feature>
<comment type="caution">
    <text evidence="14">The sequence shown here is derived from an EMBL/GenBank/DDBJ whole genome shotgun (WGS) entry which is preliminary data.</text>
</comment>
<dbReference type="STRING" id="2018661.A0A2A2LQG9"/>
<dbReference type="GO" id="GO:0005886">
    <property type="term" value="C:plasma membrane"/>
    <property type="evidence" value="ECO:0007669"/>
    <property type="project" value="UniProtKB-SubCell"/>
</dbReference>
<gene>
    <name evidence="12" type="primary">inx</name>
    <name evidence="14" type="ORF">WR25_23119</name>
</gene>
<keyword evidence="15" id="KW-1185">Reference proteome</keyword>
<evidence type="ECO:0000256" key="6">
    <source>
        <dbReference type="ARBA" id="ARBA00022868"/>
    </source>
</evidence>
<name>A0A2A2LQG9_9BILA</name>
<evidence type="ECO:0000313" key="15">
    <source>
        <dbReference type="Proteomes" id="UP000218231"/>
    </source>
</evidence>
<evidence type="ECO:0000256" key="5">
    <source>
        <dbReference type="ARBA" id="ARBA00022692"/>
    </source>
</evidence>
<feature type="region of interest" description="Disordered" evidence="13">
    <location>
        <begin position="373"/>
        <end position="413"/>
    </location>
</feature>
<evidence type="ECO:0000256" key="9">
    <source>
        <dbReference type="ARBA" id="ARBA00023065"/>
    </source>
</evidence>
<evidence type="ECO:0000256" key="2">
    <source>
        <dbReference type="ARBA" id="ARBA00004651"/>
    </source>
</evidence>
<feature type="transmembrane region" description="Helical" evidence="12">
    <location>
        <begin position="279"/>
        <end position="299"/>
    </location>
</feature>
<evidence type="ECO:0000256" key="7">
    <source>
        <dbReference type="ARBA" id="ARBA00022949"/>
    </source>
</evidence>
<keyword evidence="8 12" id="KW-1133">Transmembrane helix</keyword>
<dbReference type="PROSITE" id="PS51013">
    <property type="entry name" value="PANNEXIN"/>
    <property type="match status" value="1"/>
</dbReference>
<evidence type="ECO:0000313" key="14">
    <source>
        <dbReference type="EMBL" id="PAV88491.1"/>
    </source>
</evidence>
<dbReference type="PANTHER" id="PTHR11893:SF20">
    <property type="entry name" value="INNEXIN-3"/>
    <property type="match status" value="1"/>
</dbReference>
<evidence type="ECO:0000256" key="13">
    <source>
        <dbReference type="SAM" id="MobiDB-lite"/>
    </source>
</evidence>
<keyword evidence="10 12" id="KW-0472">Membrane</keyword>
<evidence type="ECO:0000256" key="1">
    <source>
        <dbReference type="ARBA" id="ARBA00004610"/>
    </source>
</evidence>
<dbReference type="GO" id="GO:0005921">
    <property type="term" value="C:gap junction"/>
    <property type="evidence" value="ECO:0007669"/>
    <property type="project" value="UniProtKB-SubCell"/>
</dbReference>
<evidence type="ECO:0000256" key="12">
    <source>
        <dbReference type="RuleBase" id="RU010713"/>
    </source>
</evidence>
<dbReference type="EMBL" id="LIAE01006518">
    <property type="protein sequence ID" value="PAV88491.1"/>
    <property type="molecule type" value="Genomic_DNA"/>
</dbReference>
<dbReference type="OrthoDB" id="5867527at2759"/>
<organism evidence="14 15">
    <name type="scientific">Diploscapter pachys</name>
    <dbReference type="NCBI Taxonomy" id="2018661"/>
    <lineage>
        <taxon>Eukaryota</taxon>
        <taxon>Metazoa</taxon>
        <taxon>Ecdysozoa</taxon>
        <taxon>Nematoda</taxon>
        <taxon>Chromadorea</taxon>
        <taxon>Rhabditida</taxon>
        <taxon>Rhabditina</taxon>
        <taxon>Rhabditomorpha</taxon>
        <taxon>Rhabditoidea</taxon>
        <taxon>Rhabditidae</taxon>
        <taxon>Diploscapter</taxon>
    </lineage>
</organism>
<comment type="similarity">
    <text evidence="12">Belongs to the pannexin family.</text>
</comment>
<evidence type="ECO:0000256" key="11">
    <source>
        <dbReference type="ARBA" id="ARBA00023303"/>
    </source>
</evidence>
<keyword evidence="6" id="KW-0303">Gap junction</keyword>
<keyword evidence="7" id="KW-0965">Cell junction</keyword>
<dbReference type="Proteomes" id="UP000218231">
    <property type="component" value="Unassembled WGS sequence"/>
</dbReference>
<keyword evidence="9 12" id="KW-0406">Ion transport</keyword>
<feature type="transmembrane region" description="Helical" evidence="12">
    <location>
        <begin position="190"/>
        <end position="214"/>
    </location>
</feature>
<keyword evidence="4" id="KW-1003">Cell membrane</keyword>
<keyword evidence="11 12" id="KW-0407">Ion channel</keyword>
<accession>A0A2A2LQG9</accession>
<evidence type="ECO:0000256" key="4">
    <source>
        <dbReference type="ARBA" id="ARBA00022475"/>
    </source>
</evidence>
<feature type="transmembrane region" description="Helical" evidence="12">
    <location>
        <begin position="100"/>
        <end position="122"/>
    </location>
</feature>
<dbReference type="Pfam" id="PF00876">
    <property type="entry name" value="Innexin"/>
    <property type="match status" value="1"/>
</dbReference>
<evidence type="ECO:0000256" key="10">
    <source>
        <dbReference type="ARBA" id="ARBA00023136"/>
    </source>
</evidence>
<comment type="function">
    <text evidence="12">Structural component of the gap junctions.</text>
</comment>
<dbReference type="InterPro" id="IPR000990">
    <property type="entry name" value="Innexin"/>
</dbReference>
<comment type="subcellular location">
    <subcellularLocation>
        <location evidence="1">Cell junction</location>
        <location evidence="1">Gap junction</location>
    </subcellularLocation>
    <subcellularLocation>
        <location evidence="2 12">Cell membrane</location>
        <topology evidence="2 12">Multi-pass membrane protein</topology>
    </subcellularLocation>
</comment>
<keyword evidence="5 12" id="KW-0812">Transmembrane</keyword>